<dbReference type="AlphaFoldDB" id="A0A2D2ASU7"/>
<reference evidence="1 2" key="1">
    <citation type="submission" date="2017-10" db="EMBL/GenBank/DDBJ databases">
        <title>Genome sequence of Caulobacter mirabilis FWC38.</title>
        <authorList>
            <person name="Fiebig A."/>
            <person name="Crosson S."/>
        </authorList>
    </citation>
    <scope>NUCLEOTIDE SEQUENCE [LARGE SCALE GENOMIC DNA]</scope>
    <source>
        <strain evidence="1 2">FWC 38</strain>
    </source>
</reference>
<dbReference type="RefSeq" id="WP_099620339.1">
    <property type="nucleotide sequence ID" value="NZ_CP024201.1"/>
</dbReference>
<sequence length="131" mass="14627">MRSPSWEIDGWELEDGEDRHRAAPATFEIPDLAVRQALYPGCFAKLIFRIALEGDGDPEACERMWVIVRELLPDGSYIGMLDNQPSEIAENDSLWLGSELPFEPRHVIDVGHANDESMAAIAAPPAIPWSR</sequence>
<protein>
    <submittedName>
        <fullName evidence="1">DUF2314 domain-containing protein</fullName>
    </submittedName>
</protein>
<evidence type="ECO:0000313" key="1">
    <source>
        <dbReference type="EMBL" id="ATQ41082.1"/>
    </source>
</evidence>
<dbReference type="KEGG" id="cmb:CSW64_00990"/>
<dbReference type="EMBL" id="CP024201">
    <property type="protein sequence ID" value="ATQ41082.1"/>
    <property type="molecule type" value="Genomic_DNA"/>
</dbReference>
<gene>
    <name evidence="1" type="ORF">CSW64_00990</name>
</gene>
<organism evidence="1 2">
    <name type="scientific">Caulobacter mirabilis</name>
    <dbReference type="NCBI Taxonomy" id="69666"/>
    <lineage>
        <taxon>Bacteria</taxon>
        <taxon>Pseudomonadati</taxon>
        <taxon>Pseudomonadota</taxon>
        <taxon>Alphaproteobacteria</taxon>
        <taxon>Caulobacterales</taxon>
        <taxon>Caulobacteraceae</taxon>
        <taxon>Caulobacter</taxon>
    </lineage>
</organism>
<keyword evidence="2" id="KW-1185">Reference proteome</keyword>
<name>A0A2D2ASU7_9CAUL</name>
<dbReference type="OrthoDB" id="7187490at2"/>
<accession>A0A2D2ASU7</accession>
<proteinExistence type="predicted"/>
<dbReference type="Proteomes" id="UP000228945">
    <property type="component" value="Chromosome"/>
</dbReference>
<evidence type="ECO:0000313" key="2">
    <source>
        <dbReference type="Proteomes" id="UP000228945"/>
    </source>
</evidence>